<comment type="caution">
    <text evidence="6">The sequence shown here is derived from an EMBL/GenBank/DDBJ whole genome shotgun (WGS) entry which is preliminary data.</text>
</comment>
<protein>
    <recommendedName>
        <fullName evidence="4">Putative lipoate-protein ligase A</fullName>
    </recommendedName>
</protein>
<comment type="function">
    <text evidence="1">Catalyzes both the ATP-dependent activation of exogenously supplied lipoate to lipoyl-AMP and the transfer of the activated lipoyl onto the lipoyl domains of lipoate-dependent enzymes.</text>
</comment>
<dbReference type="EMBL" id="SNSC02000035">
    <property type="protein sequence ID" value="TID12726.1"/>
    <property type="molecule type" value="Genomic_DNA"/>
</dbReference>
<gene>
    <name evidence="6" type="ORF">E6O75_ATG10333</name>
</gene>
<dbReference type="AlphaFoldDB" id="A0A4Z1NPZ8"/>
<dbReference type="PANTHER" id="PTHR12561:SF3">
    <property type="entry name" value="LIPOYLTRANSFERASE 1, MITOCHONDRIAL"/>
    <property type="match status" value="1"/>
</dbReference>
<evidence type="ECO:0000256" key="4">
    <source>
        <dbReference type="ARBA" id="ARBA00015925"/>
    </source>
</evidence>
<evidence type="ECO:0000259" key="5">
    <source>
        <dbReference type="PROSITE" id="PS51733"/>
    </source>
</evidence>
<comment type="pathway">
    <text evidence="2">Protein modification; protein lipoylation via exogenous pathway; protein N(6)-(lipoyl)lysine from lipoate: step 2/2.</text>
</comment>
<sequence length="430" mass="47467">MLPGASICLRRRLMHVSTRLPKSPILPWTEFPARVSDSSNKIQIYTSLSDEPFLNLSIEHYLFQNTPPGSKVLFLYRNSNCIVIGRNQNPWLECNLNLVSGFTPTTTHGHEHLPPVPVIRRRSGGGTVFHDSGNVNWSVICDLNDFTRDKHAEMVVRALRTLEVGRARVNERHDIVLDQGVEGSEVDASDTHVTPFTNASAKTAPLKVSGSAYKLARNRALHHGTALLQSPNLEKIPLYLRSPLKPFISAKGVESVSSPVGNIGISPIKFQNAVCQQFNAMYGESLIARLALAGSSYGDPLAIPEIHNGVKEMKSNHWRFLQTPQFEIASHAFNSQDPPRTSQKMSLNIKHGLIQSVDLGAARIEQASADAKPFEGQELGLARWDHLVHGQDLDEEVAFLTGLIPIMSRPKTRACPGFRPFNLSSGDELS</sequence>
<reference evidence="6 7" key="1">
    <citation type="submission" date="2019-04" db="EMBL/GenBank/DDBJ databases">
        <title>High contiguity whole genome sequence and gene annotation resource for two Venturia nashicola isolates.</title>
        <authorList>
            <person name="Prokchorchik M."/>
            <person name="Won K."/>
            <person name="Lee Y."/>
            <person name="Choi E.D."/>
            <person name="Segonzac C."/>
            <person name="Sohn K.H."/>
        </authorList>
    </citation>
    <scope>NUCLEOTIDE SEQUENCE [LARGE SCALE GENOMIC DNA]</scope>
    <source>
        <strain evidence="6 7">PRI2</strain>
    </source>
</reference>
<dbReference type="PANTHER" id="PTHR12561">
    <property type="entry name" value="LIPOATE-PROTEIN LIGASE"/>
    <property type="match status" value="1"/>
</dbReference>
<dbReference type="Gene3D" id="3.30.930.10">
    <property type="entry name" value="Bira Bifunctional Protein, Domain 2"/>
    <property type="match status" value="1"/>
</dbReference>
<dbReference type="STRING" id="86259.A0A4Z1NPZ8"/>
<comment type="similarity">
    <text evidence="3">Belongs to the LplA family.</text>
</comment>
<name>A0A4Z1NPZ8_9PEZI</name>
<dbReference type="InterPro" id="IPR004143">
    <property type="entry name" value="BPL_LPL_catalytic"/>
</dbReference>
<dbReference type="GO" id="GO:0017118">
    <property type="term" value="F:lipoyltransferase activity"/>
    <property type="evidence" value="ECO:0007669"/>
    <property type="project" value="TreeGrafter"/>
</dbReference>
<dbReference type="InterPro" id="IPR004562">
    <property type="entry name" value="LipoylTrfase_LipoateP_Ligase"/>
</dbReference>
<feature type="domain" description="BPL/LPL catalytic" evidence="5">
    <location>
        <begin position="67"/>
        <end position="286"/>
    </location>
</feature>
<dbReference type="PROSITE" id="PS51733">
    <property type="entry name" value="BPL_LPL_CATALYTIC"/>
    <property type="match status" value="1"/>
</dbReference>
<dbReference type="UniPathway" id="UPA00537">
    <property type="reaction ID" value="UER00595"/>
</dbReference>
<evidence type="ECO:0000313" key="6">
    <source>
        <dbReference type="EMBL" id="TID12726.1"/>
    </source>
</evidence>
<evidence type="ECO:0000313" key="7">
    <source>
        <dbReference type="Proteomes" id="UP000298493"/>
    </source>
</evidence>
<dbReference type="InterPro" id="IPR045864">
    <property type="entry name" value="aa-tRNA-synth_II/BPL/LPL"/>
</dbReference>
<keyword evidence="7" id="KW-1185">Reference proteome</keyword>
<dbReference type="SUPFAM" id="SSF55681">
    <property type="entry name" value="Class II aaRS and biotin synthetases"/>
    <property type="match status" value="1"/>
</dbReference>
<organism evidence="6 7">
    <name type="scientific">Venturia nashicola</name>
    <dbReference type="NCBI Taxonomy" id="86259"/>
    <lineage>
        <taxon>Eukaryota</taxon>
        <taxon>Fungi</taxon>
        <taxon>Dikarya</taxon>
        <taxon>Ascomycota</taxon>
        <taxon>Pezizomycotina</taxon>
        <taxon>Dothideomycetes</taxon>
        <taxon>Pleosporomycetidae</taxon>
        <taxon>Venturiales</taxon>
        <taxon>Venturiaceae</taxon>
        <taxon>Venturia</taxon>
    </lineage>
</organism>
<evidence type="ECO:0000256" key="1">
    <source>
        <dbReference type="ARBA" id="ARBA00003253"/>
    </source>
</evidence>
<dbReference type="GO" id="GO:0005739">
    <property type="term" value="C:mitochondrion"/>
    <property type="evidence" value="ECO:0007669"/>
    <property type="project" value="TreeGrafter"/>
</dbReference>
<evidence type="ECO:0000256" key="2">
    <source>
        <dbReference type="ARBA" id="ARBA00005085"/>
    </source>
</evidence>
<dbReference type="CDD" id="cd16443">
    <property type="entry name" value="LplA"/>
    <property type="match status" value="1"/>
</dbReference>
<evidence type="ECO:0000256" key="3">
    <source>
        <dbReference type="ARBA" id="ARBA00008242"/>
    </source>
</evidence>
<dbReference type="Pfam" id="PF21948">
    <property type="entry name" value="LplA-B_cat"/>
    <property type="match status" value="1"/>
</dbReference>
<accession>A0A4Z1NPZ8</accession>
<dbReference type="Proteomes" id="UP000298493">
    <property type="component" value="Unassembled WGS sequence"/>
</dbReference>
<dbReference type="GO" id="GO:0009249">
    <property type="term" value="P:protein lipoylation"/>
    <property type="evidence" value="ECO:0007669"/>
    <property type="project" value="InterPro"/>
</dbReference>
<proteinExistence type="inferred from homology"/>